<organism evidence="2 3">
    <name type="scientific">Anaeromicropila populeti</name>
    <dbReference type="NCBI Taxonomy" id="37658"/>
    <lineage>
        <taxon>Bacteria</taxon>
        <taxon>Bacillati</taxon>
        <taxon>Bacillota</taxon>
        <taxon>Clostridia</taxon>
        <taxon>Lachnospirales</taxon>
        <taxon>Lachnospiraceae</taxon>
        <taxon>Anaeromicropila</taxon>
    </lineage>
</organism>
<keyword evidence="2" id="KW-0808">Transferase</keyword>
<dbReference type="AlphaFoldDB" id="A0A1I6K6G0"/>
<dbReference type="GO" id="GO:0006797">
    <property type="term" value="P:polyphosphate metabolic process"/>
    <property type="evidence" value="ECO:0007669"/>
    <property type="project" value="InterPro"/>
</dbReference>
<dbReference type="STRING" id="37658.SAMN05661086_02230"/>
<evidence type="ECO:0000313" key="2">
    <source>
        <dbReference type="EMBL" id="SFR86812.1"/>
    </source>
</evidence>
<feature type="domain" description="Polyphosphate kinase-2-related" evidence="1">
    <location>
        <begin position="11"/>
        <end position="230"/>
    </location>
</feature>
<dbReference type="GO" id="GO:0043751">
    <property type="term" value="F:polyphosphate:AMP phosphotransferase activity"/>
    <property type="evidence" value="ECO:0007669"/>
    <property type="project" value="InterPro"/>
</dbReference>
<dbReference type="Pfam" id="PF03976">
    <property type="entry name" value="PPK2"/>
    <property type="match status" value="2"/>
</dbReference>
<evidence type="ECO:0000313" key="3">
    <source>
        <dbReference type="Proteomes" id="UP000199659"/>
    </source>
</evidence>
<name>A0A1I6K6G0_9FIRM</name>
<gene>
    <name evidence="2" type="ORF">SAMN05661086_02230</name>
</gene>
<protein>
    <submittedName>
        <fullName evidence="2">Polyphosphate:AMP phosphotransferase</fullName>
    </submittedName>
</protein>
<dbReference type="Gene3D" id="3.40.50.300">
    <property type="entry name" value="P-loop containing nucleotide triphosphate hydrolases"/>
    <property type="match status" value="2"/>
</dbReference>
<dbReference type="Proteomes" id="UP000199659">
    <property type="component" value="Unassembled WGS sequence"/>
</dbReference>
<accession>A0A1I6K6G0</accession>
<reference evidence="2 3" key="1">
    <citation type="submission" date="2016-10" db="EMBL/GenBank/DDBJ databases">
        <authorList>
            <person name="de Groot N.N."/>
        </authorList>
    </citation>
    <scope>NUCLEOTIDE SEQUENCE [LARGE SCALE GENOMIC DNA]</scope>
    <source>
        <strain evidence="2 3">743A</strain>
    </source>
</reference>
<dbReference type="EMBL" id="FOYZ01000008">
    <property type="protein sequence ID" value="SFR86812.1"/>
    <property type="molecule type" value="Genomic_DNA"/>
</dbReference>
<dbReference type="InterPro" id="IPR027417">
    <property type="entry name" value="P-loop_NTPase"/>
</dbReference>
<dbReference type="InterPro" id="IPR022489">
    <property type="entry name" value="PolyP_AMP_Tfrase"/>
</dbReference>
<dbReference type="InterPro" id="IPR022488">
    <property type="entry name" value="PPK2-related"/>
</dbReference>
<dbReference type="RefSeq" id="WP_092560752.1">
    <property type="nucleotide sequence ID" value="NZ_FOYZ01000008.1"/>
</dbReference>
<evidence type="ECO:0000259" key="1">
    <source>
        <dbReference type="Pfam" id="PF03976"/>
    </source>
</evidence>
<dbReference type="OrthoDB" id="9775224at2"/>
<keyword evidence="3" id="KW-1185">Reference proteome</keyword>
<dbReference type="PANTHER" id="PTHR34383">
    <property type="entry name" value="POLYPHOSPHATE:AMP PHOSPHOTRANSFERASE-RELATED"/>
    <property type="match status" value="1"/>
</dbReference>
<sequence>MLEQIELGKRLEKEEFKSMMDTLTVKLGELQRKLRNYNIPVAILFEGWEASGKGTLINHLIHPLDPRGFKVFTMEEKTEEEKWHSFFWAFWNQIPAKGRIHIYDHSWYHRMISEKIYKHPEDMEAMLDEFNLFEKQLTDDGVVLIKFFLHISKKEQESRFEKLEKSEDTSWRVNKEDWKENKKYHDYLEVLDRVLIQTDTPNAPWYVIEATDKKYAIAKMFHTVIKQMSKALDLAEHKTEKQKEQVENQDKPENFFENKFKPGVLKGIDLSVTMEKEKYKEKLEKLQDRLRILHNRMYRERVPVIIALEGWDAAGKGGAIKRITENIDPRGYEVIPISAPNDLERQYHYLWRFWTKFPKAGHLEIFDRTWYGRVLVERVEGFATREQWSRAYNEINQMEENLVQDGYIILKFWLHISKEEQEKRFHERENIVEKQWKITEEDWRNRSKWEQYEEAVDEMIVKTSTSKAPWVIVEADSKLYARIKILETIVETLENILK</sequence>
<dbReference type="PANTHER" id="PTHR34383:SF3">
    <property type="entry name" value="POLYPHOSPHATE:AMP PHOSPHOTRANSFERASE"/>
    <property type="match status" value="1"/>
</dbReference>
<proteinExistence type="predicted"/>
<dbReference type="SUPFAM" id="SSF52540">
    <property type="entry name" value="P-loop containing nucleoside triphosphate hydrolases"/>
    <property type="match status" value="2"/>
</dbReference>
<dbReference type="NCBIfam" id="TIGR03708">
    <property type="entry name" value="poly_P_AMP_trns"/>
    <property type="match status" value="1"/>
</dbReference>
<feature type="domain" description="Polyphosphate kinase-2-related" evidence="1">
    <location>
        <begin position="274"/>
        <end position="495"/>
    </location>
</feature>